<dbReference type="EC" id="2.5.1.18" evidence="1"/>
<dbReference type="InterPro" id="IPR040079">
    <property type="entry name" value="Glutathione_S-Trfase"/>
</dbReference>
<dbReference type="PANTHER" id="PTHR11260">
    <property type="entry name" value="GLUTATHIONE S-TRANSFERASE, GST, SUPERFAMILY, GST DOMAIN CONTAINING"/>
    <property type="match status" value="1"/>
</dbReference>
<comment type="catalytic activity">
    <reaction evidence="3">
        <text>RX + glutathione = an S-substituted glutathione + a halide anion + H(+)</text>
        <dbReference type="Rhea" id="RHEA:16437"/>
        <dbReference type="ChEBI" id="CHEBI:15378"/>
        <dbReference type="ChEBI" id="CHEBI:16042"/>
        <dbReference type="ChEBI" id="CHEBI:17792"/>
        <dbReference type="ChEBI" id="CHEBI:57925"/>
        <dbReference type="ChEBI" id="CHEBI:90779"/>
        <dbReference type="EC" id="2.5.1.18"/>
    </reaction>
</comment>
<dbReference type="InterPro" id="IPR045073">
    <property type="entry name" value="Omega/Tau-like"/>
</dbReference>
<dbReference type="EMBL" id="CP097504">
    <property type="protein sequence ID" value="URD85363.1"/>
    <property type="molecule type" value="Genomic_DNA"/>
</dbReference>
<dbReference type="GO" id="GO:0004364">
    <property type="term" value="F:glutathione transferase activity"/>
    <property type="evidence" value="ECO:0007669"/>
    <property type="project" value="UniProtKB-EC"/>
</dbReference>
<name>A0A9E7JLG0_9LILI</name>
<dbReference type="OrthoDB" id="4951845at2759"/>
<organism evidence="7 8">
    <name type="scientific">Musa troglodytarum</name>
    <name type="common">fe'i banana</name>
    <dbReference type="NCBI Taxonomy" id="320322"/>
    <lineage>
        <taxon>Eukaryota</taxon>
        <taxon>Viridiplantae</taxon>
        <taxon>Streptophyta</taxon>
        <taxon>Embryophyta</taxon>
        <taxon>Tracheophyta</taxon>
        <taxon>Spermatophyta</taxon>
        <taxon>Magnoliopsida</taxon>
        <taxon>Liliopsida</taxon>
        <taxon>Zingiberales</taxon>
        <taxon>Musaceae</taxon>
        <taxon>Musa</taxon>
    </lineage>
</organism>
<gene>
    <name evidence="7" type="ORF">MUK42_27215</name>
</gene>
<evidence type="ECO:0000256" key="3">
    <source>
        <dbReference type="ARBA" id="ARBA00047960"/>
    </source>
</evidence>
<evidence type="ECO:0000256" key="4">
    <source>
        <dbReference type="RuleBase" id="RU003494"/>
    </source>
</evidence>
<dbReference type="GO" id="GO:0005737">
    <property type="term" value="C:cytoplasm"/>
    <property type="evidence" value="ECO:0007669"/>
    <property type="project" value="TreeGrafter"/>
</dbReference>
<dbReference type="InterPro" id="IPR004045">
    <property type="entry name" value="Glutathione_S-Trfase_N"/>
</dbReference>
<dbReference type="Proteomes" id="UP001055439">
    <property type="component" value="Chromosome 2"/>
</dbReference>
<feature type="domain" description="Glutathione S-transferase C-terminal" evidence="5">
    <location>
        <begin position="100"/>
        <end position="191"/>
    </location>
</feature>
<dbReference type="GO" id="GO:0006749">
    <property type="term" value="P:glutathione metabolic process"/>
    <property type="evidence" value="ECO:0007669"/>
    <property type="project" value="InterPro"/>
</dbReference>
<dbReference type="SUPFAM" id="SSF52833">
    <property type="entry name" value="Thioredoxin-like"/>
    <property type="match status" value="1"/>
</dbReference>
<dbReference type="SFLD" id="SFLDS00019">
    <property type="entry name" value="Glutathione_Transferase_(cytos"/>
    <property type="match status" value="1"/>
</dbReference>
<evidence type="ECO:0000259" key="5">
    <source>
        <dbReference type="Pfam" id="PF00043"/>
    </source>
</evidence>
<keyword evidence="2" id="KW-0808">Transferase</keyword>
<dbReference type="PANTHER" id="PTHR11260:SF615">
    <property type="entry name" value="GLUTATHIONE S-TRANSFERASE U17"/>
    <property type="match status" value="1"/>
</dbReference>
<dbReference type="Gene3D" id="3.40.30.10">
    <property type="entry name" value="Glutaredoxin"/>
    <property type="match status" value="1"/>
</dbReference>
<keyword evidence="8" id="KW-1185">Reference proteome</keyword>
<dbReference type="InterPro" id="IPR036282">
    <property type="entry name" value="Glutathione-S-Trfase_C_sf"/>
</dbReference>
<evidence type="ECO:0000256" key="1">
    <source>
        <dbReference type="ARBA" id="ARBA00012452"/>
    </source>
</evidence>
<dbReference type="AlphaFoldDB" id="A0A9E7JLG0"/>
<dbReference type="InterPro" id="IPR036249">
    <property type="entry name" value="Thioredoxin-like_sf"/>
</dbReference>
<proteinExistence type="inferred from homology"/>
<evidence type="ECO:0000313" key="8">
    <source>
        <dbReference type="Proteomes" id="UP001055439"/>
    </source>
</evidence>
<dbReference type="Gene3D" id="1.20.1050.10">
    <property type="match status" value="1"/>
</dbReference>
<sequence length="220" mass="24776">MGVRVALHLKGVVDYDFLQERLGEKSQLLLESNPVYKKIPVLIHNHNPVCESMIIVEYADEAWAASGRAIRTADPYDRALHRFWAACIDDEVRVAPRRPTFFCLVKAETQEARAEAMEQSLAGLELLEESLAKLSKGRGFVGGDAMAYLDIALGCYLGWMKACETVIGHRFLDEEKTPLLVGWAERFCSHEAVKDWMPETDELLELAKVLQPKRKVSTAN</sequence>
<dbReference type="GO" id="GO:0009407">
    <property type="term" value="P:toxin catabolic process"/>
    <property type="evidence" value="ECO:0007669"/>
    <property type="project" value="UniProtKB-ARBA"/>
</dbReference>
<dbReference type="CDD" id="cd03185">
    <property type="entry name" value="GST_C_Tau"/>
    <property type="match status" value="1"/>
</dbReference>
<accession>A0A9E7JLG0</accession>
<comment type="similarity">
    <text evidence="4">Belongs to the GST superfamily.</text>
</comment>
<dbReference type="InterPro" id="IPR004046">
    <property type="entry name" value="GST_C"/>
</dbReference>
<evidence type="ECO:0000256" key="2">
    <source>
        <dbReference type="ARBA" id="ARBA00022679"/>
    </source>
</evidence>
<dbReference type="SUPFAM" id="SSF47616">
    <property type="entry name" value="GST C-terminal domain-like"/>
    <property type="match status" value="1"/>
</dbReference>
<dbReference type="InterPro" id="IPR045074">
    <property type="entry name" value="GST_C_Tau"/>
</dbReference>
<dbReference type="FunFam" id="1.20.1050.10:FF:000016">
    <property type="entry name" value="Glutathione S-transferase U9"/>
    <property type="match status" value="1"/>
</dbReference>
<feature type="domain" description="GST N-terminal" evidence="6">
    <location>
        <begin position="3"/>
        <end position="60"/>
    </location>
</feature>
<dbReference type="SFLD" id="SFLDG00358">
    <property type="entry name" value="Main_(cytGST)"/>
    <property type="match status" value="1"/>
</dbReference>
<dbReference type="Pfam" id="PF00043">
    <property type="entry name" value="GST_C"/>
    <property type="match status" value="1"/>
</dbReference>
<evidence type="ECO:0000259" key="6">
    <source>
        <dbReference type="Pfam" id="PF02798"/>
    </source>
</evidence>
<dbReference type="Pfam" id="PF02798">
    <property type="entry name" value="GST_N"/>
    <property type="match status" value="1"/>
</dbReference>
<protein>
    <recommendedName>
        <fullName evidence="1">glutathione transferase</fullName>
        <ecNumber evidence="1">2.5.1.18</ecNumber>
    </recommendedName>
</protein>
<dbReference type="SFLD" id="SFLDG01152">
    <property type="entry name" value="Main.3:_Omega-_and_Tau-like"/>
    <property type="match status" value="1"/>
</dbReference>
<reference evidence="7" key="1">
    <citation type="submission" date="2022-05" db="EMBL/GenBank/DDBJ databases">
        <title>The Musa troglodytarum L. genome provides insights into the mechanism of non-climacteric behaviour and enrichment of carotenoids.</title>
        <authorList>
            <person name="Wang J."/>
        </authorList>
    </citation>
    <scope>NUCLEOTIDE SEQUENCE</scope>
    <source>
        <tissue evidence="7">Leaf</tissue>
    </source>
</reference>
<evidence type="ECO:0000313" key="7">
    <source>
        <dbReference type="EMBL" id="URD85363.1"/>
    </source>
</evidence>